<dbReference type="SUPFAM" id="SSF48452">
    <property type="entry name" value="TPR-like"/>
    <property type="match status" value="1"/>
</dbReference>
<dbReference type="InterPro" id="IPR027417">
    <property type="entry name" value="P-loop_NTPase"/>
</dbReference>
<keyword evidence="3" id="KW-1185">Reference proteome</keyword>
<dbReference type="PANTHER" id="PTHR35807">
    <property type="entry name" value="TRANSCRIPTIONAL REGULATOR REDD-RELATED"/>
    <property type="match status" value="1"/>
</dbReference>
<proteinExistence type="predicted"/>
<dbReference type="RefSeq" id="WP_183988762.1">
    <property type="nucleotide sequence ID" value="NZ_JACHHG010000019.1"/>
</dbReference>
<dbReference type="Proteomes" id="UP000569951">
    <property type="component" value="Unassembled WGS sequence"/>
</dbReference>
<sequence>MSTSAQWRLELLGPGRLADPTGQPAQTGSKLLILLAYLALEGPTSRARLSYLLWPHAPESTARNNLAQLFRRARQQLETELVHGTDVLELSPHLTVDTHELSAAYFQGHYVESLIRAGPLLAEVATPDLPEVTEWLEAHRLRLDGYRTAMLRREAERQDSAGNYARAAQLVEERLRLDPLSEAAYRHLMRLRYLQGDPDGALQAFDACRAVLAQQLQTTPLPETCALANEIARGRPDALTRKQEDPAPRTLPSPELVGRQACWERMEAAWQAGKLILLSGPPGVGKTRLALEFAASKGQVLHVAARPGDTVTPYATNTRMARAHLALKPDVDLPAWVRQALAQHLPELRSGPARTAPHSLHDQPKLFDAQLELVRLTSADLAAIIVDDLQYFDDASIALGSYMISKAYPLHTQDGVPPHLAVYRSGELTPERTAVLTRLIAAGIAVQIDVSPLTPGDVEAMLRHLGIADPEAIAPRLAQFTGGNPQLLLETVRHLSQLGELPALPERLPLPPAAQEMLTRRLERLSPTALQLARAAAVLQNDFTADLLADLLGMPLFDALTAWEELQNAHVLSGSQFAHDLMLEAVRTSIPDGIRRLLSRSAARALERHGGQPSRIAALWMEGGDPATASAWFVRAGSEAAEAFLLREAAHFYAQAAEARDAANPAGPRHQGLAH</sequence>
<dbReference type="SUPFAM" id="SSF52540">
    <property type="entry name" value="P-loop containing nucleoside triphosphate hydrolases"/>
    <property type="match status" value="1"/>
</dbReference>
<dbReference type="GO" id="GO:0003677">
    <property type="term" value="F:DNA binding"/>
    <property type="evidence" value="ECO:0007669"/>
    <property type="project" value="UniProtKB-KW"/>
</dbReference>
<dbReference type="Gene3D" id="3.40.50.300">
    <property type="entry name" value="P-loop containing nucleotide triphosphate hydrolases"/>
    <property type="match status" value="1"/>
</dbReference>
<dbReference type="SMART" id="SM01043">
    <property type="entry name" value="BTAD"/>
    <property type="match status" value="1"/>
</dbReference>
<evidence type="ECO:0000259" key="1">
    <source>
        <dbReference type="SMART" id="SM01043"/>
    </source>
</evidence>
<reference evidence="2 3" key="1">
    <citation type="submission" date="2020-08" db="EMBL/GenBank/DDBJ databases">
        <title>Genomic Encyclopedia of Type Strains, Phase IV (KMG-IV): sequencing the most valuable type-strain genomes for metagenomic binning, comparative biology and taxonomic classification.</title>
        <authorList>
            <person name="Goeker M."/>
        </authorList>
    </citation>
    <scope>NUCLEOTIDE SEQUENCE [LARGE SCALE GENOMIC DNA]</scope>
    <source>
        <strain evidence="2 3">DSM 21458</strain>
    </source>
</reference>
<dbReference type="Gene3D" id="1.10.10.10">
    <property type="entry name" value="Winged helix-like DNA-binding domain superfamily/Winged helix DNA-binding domain"/>
    <property type="match status" value="1"/>
</dbReference>
<gene>
    <name evidence="2" type="ORF">HNR42_003495</name>
</gene>
<keyword evidence="2" id="KW-0238">DNA-binding</keyword>
<dbReference type="Gene3D" id="1.25.40.10">
    <property type="entry name" value="Tetratricopeptide repeat domain"/>
    <property type="match status" value="1"/>
</dbReference>
<name>A0A841I6J1_9DEIO</name>
<dbReference type="Pfam" id="PF13191">
    <property type="entry name" value="AAA_16"/>
    <property type="match status" value="1"/>
</dbReference>
<evidence type="ECO:0000313" key="2">
    <source>
        <dbReference type="EMBL" id="MBB6100030.1"/>
    </source>
</evidence>
<dbReference type="EMBL" id="JACHHG010000019">
    <property type="protein sequence ID" value="MBB6100030.1"/>
    <property type="molecule type" value="Genomic_DNA"/>
</dbReference>
<protein>
    <submittedName>
        <fullName evidence="2">DNA-binding SARP family transcriptional activator</fullName>
    </submittedName>
</protein>
<dbReference type="InterPro" id="IPR011990">
    <property type="entry name" value="TPR-like_helical_dom_sf"/>
</dbReference>
<evidence type="ECO:0000313" key="3">
    <source>
        <dbReference type="Proteomes" id="UP000569951"/>
    </source>
</evidence>
<dbReference type="InterPro" id="IPR051677">
    <property type="entry name" value="AfsR-DnrI-RedD_regulator"/>
</dbReference>
<dbReference type="InterPro" id="IPR041664">
    <property type="entry name" value="AAA_16"/>
</dbReference>
<dbReference type="AlphaFoldDB" id="A0A841I6J1"/>
<accession>A0A841I6J1</accession>
<organism evidence="2 3">
    <name type="scientific">Deinobacterium chartae</name>
    <dbReference type="NCBI Taxonomy" id="521158"/>
    <lineage>
        <taxon>Bacteria</taxon>
        <taxon>Thermotogati</taxon>
        <taxon>Deinococcota</taxon>
        <taxon>Deinococci</taxon>
        <taxon>Deinococcales</taxon>
        <taxon>Deinococcaceae</taxon>
        <taxon>Deinobacterium</taxon>
    </lineage>
</organism>
<dbReference type="InterPro" id="IPR036388">
    <property type="entry name" value="WH-like_DNA-bd_sf"/>
</dbReference>
<dbReference type="Pfam" id="PF03704">
    <property type="entry name" value="BTAD"/>
    <property type="match status" value="1"/>
</dbReference>
<feature type="domain" description="Bacterial transcriptional activator" evidence="1">
    <location>
        <begin position="96"/>
        <end position="232"/>
    </location>
</feature>
<comment type="caution">
    <text evidence="2">The sequence shown here is derived from an EMBL/GenBank/DDBJ whole genome shotgun (WGS) entry which is preliminary data.</text>
</comment>
<dbReference type="InterPro" id="IPR005158">
    <property type="entry name" value="BTAD"/>
</dbReference>